<dbReference type="EMBL" id="CP097899">
    <property type="protein sequence ID" value="URN95681.1"/>
    <property type="molecule type" value="Genomic_DNA"/>
</dbReference>
<dbReference type="CDD" id="cd01949">
    <property type="entry name" value="GGDEF"/>
    <property type="match status" value="1"/>
</dbReference>
<dbReference type="SMART" id="SM00267">
    <property type="entry name" value="GGDEF"/>
    <property type="match status" value="1"/>
</dbReference>
<dbReference type="AlphaFoldDB" id="A0A9J6ZIY3"/>
<dbReference type="Gene3D" id="3.30.450.20">
    <property type="entry name" value="PAS domain"/>
    <property type="match status" value="1"/>
</dbReference>
<dbReference type="GO" id="GO:1902201">
    <property type="term" value="P:negative regulation of bacterial-type flagellum-dependent cell motility"/>
    <property type="evidence" value="ECO:0007669"/>
    <property type="project" value="TreeGrafter"/>
</dbReference>
<evidence type="ECO:0000313" key="3">
    <source>
        <dbReference type="EMBL" id="URN95681.1"/>
    </source>
</evidence>
<organism evidence="3 4">
    <name type="scientific">Candidatus Pristimantibacillus lignocellulolyticus</name>
    <dbReference type="NCBI Taxonomy" id="2994561"/>
    <lineage>
        <taxon>Bacteria</taxon>
        <taxon>Bacillati</taxon>
        <taxon>Bacillota</taxon>
        <taxon>Bacilli</taxon>
        <taxon>Bacillales</taxon>
        <taxon>Paenibacillaceae</taxon>
        <taxon>Candidatus Pristimantibacillus</taxon>
    </lineage>
</organism>
<dbReference type="InterPro" id="IPR050469">
    <property type="entry name" value="Diguanylate_Cyclase"/>
</dbReference>
<dbReference type="GO" id="GO:0043709">
    <property type="term" value="P:cell adhesion involved in single-species biofilm formation"/>
    <property type="evidence" value="ECO:0007669"/>
    <property type="project" value="TreeGrafter"/>
</dbReference>
<evidence type="ECO:0000313" key="4">
    <source>
        <dbReference type="Proteomes" id="UP001056756"/>
    </source>
</evidence>
<dbReference type="PANTHER" id="PTHR45138:SF9">
    <property type="entry name" value="DIGUANYLATE CYCLASE DGCM-RELATED"/>
    <property type="match status" value="1"/>
</dbReference>
<dbReference type="NCBIfam" id="TIGR00229">
    <property type="entry name" value="sensory_box"/>
    <property type="match status" value="1"/>
</dbReference>
<dbReference type="GO" id="GO:0052621">
    <property type="term" value="F:diguanylate cyclase activity"/>
    <property type="evidence" value="ECO:0007669"/>
    <property type="project" value="TreeGrafter"/>
</dbReference>
<keyword evidence="1" id="KW-0175">Coiled coil</keyword>
<name>A0A9J6ZIY3_9BACL</name>
<dbReference type="GO" id="GO:0005886">
    <property type="term" value="C:plasma membrane"/>
    <property type="evidence" value="ECO:0007669"/>
    <property type="project" value="TreeGrafter"/>
</dbReference>
<dbReference type="InterPro" id="IPR000014">
    <property type="entry name" value="PAS"/>
</dbReference>
<evidence type="ECO:0000256" key="1">
    <source>
        <dbReference type="SAM" id="Coils"/>
    </source>
</evidence>
<dbReference type="InterPro" id="IPR043128">
    <property type="entry name" value="Rev_trsase/Diguanyl_cyclase"/>
</dbReference>
<evidence type="ECO:0000259" key="2">
    <source>
        <dbReference type="PROSITE" id="PS50887"/>
    </source>
</evidence>
<accession>A0A9J6ZIY3</accession>
<feature type="domain" description="GGDEF" evidence="2">
    <location>
        <begin position="195"/>
        <end position="323"/>
    </location>
</feature>
<sequence length="328" mass="37902">MDDRLLNAPCGYLSITHEGKIISVNNTFLKQMGYSEHSLLNQHIEGLMSTANKLIFHSYFYPFINLHGHVNELIISLKNSEGIAVACLINGKRLLVDDVEVFDLIIVQMGQRMNYEQELRTAKIQIEEAYWQKDRALEELTKLNNEIEQKQEELIMINESLIELSVTDKLTGLKNRRYFQEKLEDQMFNYTRKEKPFSLCMIDIDHFKQVNDTYGHQVGDEVLEQLAFILRKFARTDDVPARYGGEEFVLLMPKTDIAESKIMAEQLRQLIEDASWVTGRITVSIGISTFYEDETSAGLMKKADQALYRSKESGRNRVTHIADESYIV</sequence>
<gene>
    <name evidence="3" type="ORF">NAG76_05395</name>
</gene>
<dbReference type="Pfam" id="PF00990">
    <property type="entry name" value="GGDEF"/>
    <property type="match status" value="1"/>
</dbReference>
<dbReference type="NCBIfam" id="TIGR00254">
    <property type="entry name" value="GGDEF"/>
    <property type="match status" value="1"/>
</dbReference>
<dbReference type="FunFam" id="3.30.70.270:FF:000001">
    <property type="entry name" value="Diguanylate cyclase domain protein"/>
    <property type="match status" value="1"/>
</dbReference>
<dbReference type="PANTHER" id="PTHR45138">
    <property type="entry name" value="REGULATORY COMPONENTS OF SENSORY TRANSDUCTION SYSTEM"/>
    <property type="match status" value="1"/>
</dbReference>
<feature type="coiled-coil region" evidence="1">
    <location>
        <begin position="112"/>
        <end position="160"/>
    </location>
</feature>
<dbReference type="InterPro" id="IPR000160">
    <property type="entry name" value="GGDEF_dom"/>
</dbReference>
<dbReference type="InterPro" id="IPR029787">
    <property type="entry name" value="Nucleotide_cyclase"/>
</dbReference>
<proteinExistence type="predicted"/>
<reference evidence="3" key="1">
    <citation type="submission" date="2022-05" db="EMBL/GenBank/DDBJ databases">
        <title>Novel bacterial taxa in a minimal lignocellulolytic consortium and its capacity to transform plastics disclosed by genome-resolved metagenomics.</title>
        <authorList>
            <person name="Rodriguez C.A.D."/>
            <person name="Diaz-Garcia L."/>
            <person name="Herrera K."/>
            <person name="Tarazona N.A."/>
            <person name="Sproer C."/>
            <person name="Overmann J."/>
            <person name="Jimenez D.J."/>
        </authorList>
    </citation>
    <scope>NUCLEOTIDE SEQUENCE</scope>
    <source>
        <strain evidence="3">MAG5</strain>
    </source>
</reference>
<dbReference type="PROSITE" id="PS50887">
    <property type="entry name" value="GGDEF"/>
    <property type="match status" value="1"/>
</dbReference>
<dbReference type="Gene3D" id="3.30.70.270">
    <property type="match status" value="1"/>
</dbReference>
<dbReference type="Proteomes" id="UP001056756">
    <property type="component" value="Chromosome"/>
</dbReference>
<dbReference type="KEGG" id="plig:NAG76_05395"/>
<dbReference type="SUPFAM" id="SSF55073">
    <property type="entry name" value="Nucleotide cyclase"/>
    <property type="match status" value="1"/>
</dbReference>
<dbReference type="InterPro" id="IPR035965">
    <property type="entry name" value="PAS-like_dom_sf"/>
</dbReference>
<dbReference type="SUPFAM" id="SSF55785">
    <property type="entry name" value="PYP-like sensor domain (PAS domain)"/>
    <property type="match status" value="1"/>
</dbReference>
<protein>
    <submittedName>
        <fullName evidence="3">Sensor domain-containing diguanylate cyclase</fullName>
    </submittedName>
</protein>